<dbReference type="PANTHER" id="PTHR42879:SF2">
    <property type="entry name" value="3-OXOACYL-[ACYL-CARRIER-PROTEIN] REDUCTASE FABG"/>
    <property type="match status" value="1"/>
</dbReference>
<comment type="similarity">
    <text evidence="1">Belongs to the short-chain dehydrogenases/reductases (SDR) family.</text>
</comment>
<name>E6PD63_9ZZZZ</name>
<dbReference type="EMBL" id="CABL01000001">
    <property type="protein sequence ID" value="CBH74398.1"/>
    <property type="molecule type" value="Genomic_DNA"/>
</dbReference>
<dbReference type="SUPFAM" id="SSF51735">
    <property type="entry name" value="NAD(P)-binding Rossmann-fold domains"/>
    <property type="match status" value="1"/>
</dbReference>
<evidence type="ECO:0000259" key="3">
    <source>
        <dbReference type="SMART" id="SM00822"/>
    </source>
</evidence>
<dbReference type="PRINTS" id="PR00080">
    <property type="entry name" value="SDRFAMILY"/>
</dbReference>
<protein>
    <submittedName>
        <fullName evidence="4">3-oxoacyl-(Acyl carrier protein) reductase</fullName>
        <ecNumber evidence="4">1.1.1.100</ecNumber>
    </submittedName>
</protein>
<gene>
    <name evidence="4" type="primary">fabG</name>
    <name evidence="4" type="ORF">CARN1_2285</name>
</gene>
<evidence type="ECO:0000313" key="4">
    <source>
        <dbReference type="EMBL" id="CBH74398.1"/>
    </source>
</evidence>
<dbReference type="PANTHER" id="PTHR42879">
    <property type="entry name" value="3-OXOACYL-(ACYL-CARRIER-PROTEIN) REDUCTASE"/>
    <property type="match status" value="1"/>
</dbReference>
<dbReference type="EC" id="1.1.1.100" evidence="4"/>
<dbReference type="FunFam" id="3.40.50.720:FF:000173">
    <property type="entry name" value="3-oxoacyl-[acyl-carrier protein] reductase"/>
    <property type="match status" value="1"/>
</dbReference>
<evidence type="ECO:0000256" key="1">
    <source>
        <dbReference type="ARBA" id="ARBA00006484"/>
    </source>
</evidence>
<dbReference type="InterPro" id="IPR050259">
    <property type="entry name" value="SDR"/>
</dbReference>
<dbReference type="InterPro" id="IPR057326">
    <property type="entry name" value="KR_dom"/>
</dbReference>
<dbReference type="PRINTS" id="PR00081">
    <property type="entry name" value="GDHRDH"/>
</dbReference>
<sequence length="263" mass="27445">MTETTHPASASSAALTSLVGRVGIVTGGARGLGAAMTKLLADDGATVAILGLPADEPRAQELRGTLNGSAERVVFYESNVGEYERCVAAVNDVIAKHGRIDFLINNAGITADKTLRKLSIEDWHKVLQINLSGPFYMTKAVIEQMIAQGYGRIVNISSVIGLTGNIGQANYASAKAGLLGLTKTVALEMAGRGITCNAIAPGFIKTEMVAAMPEAAIAAATAQTPIGRMGDPTEIARTVRFLIDEKSAFITGATFNINGGMFM</sequence>
<dbReference type="PROSITE" id="PS00061">
    <property type="entry name" value="ADH_SHORT"/>
    <property type="match status" value="1"/>
</dbReference>
<keyword evidence="2 4" id="KW-0560">Oxidoreductase</keyword>
<feature type="domain" description="Ketoreductase" evidence="3">
    <location>
        <begin position="21"/>
        <end position="202"/>
    </location>
</feature>
<comment type="caution">
    <text evidence="4">The sequence shown here is derived from an EMBL/GenBank/DDBJ whole genome shotgun (WGS) entry which is preliminary data.</text>
</comment>
<dbReference type="SMART" id="SM00822">
    <property type="entry name" value="PKS_KR"/>
    <property type="match status" value="1"/>
</dbReference>
<dbReference type="InterPro" id="IPR020904">
    <property type="entry name" value="Sc_DH/Rdtase_CS"/>
</dbReference>
<dbReference type="AlphaFoldDB" id="E6PD63"/>
<dbReference type="InterPro" id="IPR002347">
    <property type="entry name" value="SDR_fam"/>
</dbReference>
<organism evidence="4">
    <name type="scientific">mine drainage metagenome</name>
    <dbReference type="NCBI Taxonomy" id="410659"/>
    <lineage>
        <taxon>unclassified sequences</taxon>
        <taxon>metagenomes</taxon>
        <taxon>ecological metagenomes</taxon>
    </lineage>
</organism>
<dbReference type="GO" id="GO:0004316">
    <property type="term" value="F:3-oxoacyl-[acyl-carrier-protein] reductase (NADPH) activity"/>
    <property type="evidence" value="ECO:0007669"/>
    <property type="project" value="UniProtKB-EC"/>
</dbReference>
<dbReference type="InterPro" id="IPR036291">
    <property type="entry name" value="NAD(P)-bd_dom_sf"/>
</dbReference>
<dbReference type="Pfam" id="PF13561">
    <property type="entry name" value="adh_short_C2"/>
    <property type="match status" value="1"/>
</dbReference>
<dbReference type="GO" id="GO:0032787">
    <property type="term" value="P:monocarboxylic acid metabolic process"/>
    <property type="evidence" value="ECO:0007669"/>
    <property type="project" value="UniProtKB-ARBA"/>
</dbReference>
<evidence type="ECO:0000256" key="2">
    <source>
        <dbReference type="ARBA" id="ARBA00023002"/>
    </source>
</evidence>
<reference evidence="4" key="1">
    <citation type="submission" date="2009-10" db="EMBL/GenBank/DDBJ databases">
        <title>Diversity of trophic interactions inside an arsenic-rich microbial ecosystem.</title>
        <authorList>
            <person name="Bertin P.N."/>
            <person name="Heinrich-Salmeron A."/>
            <person name="Pelletier E."/>
            <person name="Goulhen-Chollet F."/>
            <person name="Arsene-Ploetze F."/>
            <person name="Gallien S."/>
            <person name="Calteau A."/>
            <person name="Vallenet D."/>
            <person name="Casiot C."/>
            <person name="Chane-Woon-Ming B."/>
            <person name="Giloteaux L."/>
            <person name="Barakat M."/>
            <person name="Bonnefoy V."/>
            <person name="Bruneel O."/>
            <person name="Chandler M."/>
            <person name="Cleiss J."/>
            <person name="Duran R."/>
            <person name="Elbaz-Poulichet F."/>
            <person name="Fonknechten N."/>
            <person name="Lauga B."/>
            <person name="Mornico D."/>
            <person name="Ortet P."/>
            <person name="Schaeffer C."/>
            <person name="Siguier P."/>
            <person name="Alexander Thil Smith A."/>
            <person name="Van Dorsselaer A."/>
            <person name="Weissenbach J."/>
            <person name="Medigue C."/>
            <person name="Le Paslier D."/>
        </authorList>
    </citation>
    <scope>NUCLEOTIDE SEQUENCE</scope>
</reference>
<dbReference type="Gene3D" id="3.40.50.720">
    <property type="entry name" value="NAD(P)-binding Rossmann-like Domain"/>
    <property type="match status" value="1"/>
</dbReference>
<proteinExistence type="inferred from homology"/>
<accession>E6PD63</accession>
<dbReference type="NCBIfam" id="NF009466">
    <property type="entry name" value="PRK12826.1-2"/>
    <property type="match status" value="1"/>
</dbReference>